<dbReference type="GO" id="GO:0004519">
    <property type="term" value="F:endonuclease activity"/>
    <property type="evidence" value="ECO:0007669"/>
    <property type="project" value="UniProtKB-KW"/>
</dbReference>
<accession>A0A1C3XHW3</accession>
<evidence type="ECO:0000256" key="7">
    <source>
        <dbReference type="SAM" id="SignalP"/>
    </source>
</evidence>
<keyword evidence="6" id="KW-0325">Glycoprotein</keyword>
<dbReference type="GO" id="GO:0046872">
    <property type="term" value="F:metal ion binding"/>
    <property type="evidence" value="ECO:0007669"/>
    <property type="project" value="UniProtKB-KW"/>
</dbReference>
<feature type="chain" id="PRO_5008686585" evidence="7">
    <location>
        <begin position="27"/>
        <end position="318"/>
    </location>
</feature>
<dbReference type="GO" id="GO:0006308">
    <property type="term" value="P:DNA catabolic process"/>
    <property type="evidence" value="ECO:0007669"/>
    <property type="project" value="InterPro"/>
</dbReference>
<dbReference type="Gene3D" id="1.10.575.10">
    <property type="entry name" value="P1 Nuclease"/>
    <property type="match status" value="1"/>
</dbReference>
<keyword evidence="3" id="KW-0255">Endonuclease</keyword>
<dbReference type="SUPFAM" id="SSF48537">
    <property type="entry name" value="Phospholipase C/P1 nuclease"/>
    <property type="match status" value="1"/>
</dbReference>
<dbReference type="Proteomes" id="UP000183174">
    <property type="component" value="Unassembled WGS sequence"/>
</dbReference>
<evidence type="ECO:0000256" key="4">
    <source>
        <dbReference type="ARBA" id="ARBA00022801"/>
    </source>
</evidence>
<keyword evidence="4" id="KW-0378">Hydrolase</keyword>
<evidence type="ECO:0000313" key="9">
    <source>
        <dbReference type="Proteomes" id="UP000183174"/>
    </source>
</evidence>
<evidence type="ECO:0000256" key="1">
    <source>
        <dbReference type="ARBA" id="ARBA00022722"/>
    </source>
</evidence>
<evidence type="ECO:0000313" key="8">
    <source>
        <dbReference type="EMBL" id="SCB51877.1"/>
    </source>
</evidence>
<keyword evidence="7" id="KW-0732">Signal</keyword>
<dbReference type="AlphaFoldDB" id="A0A1C3XHW3"/>
<keyword evidence="1" id="KW-0540">Nuclease</keyword>
<evidence type="ECO:0000256" key="5">
    <source>
        <dbReference type="ARBA" id="ARBA00023157"/>
    </source>
</evidence>
<sequence length="318" mass="34478">MTPRSFLGILASAALVLGSLTGSASAWWDAGHMQIAYVAYKKLDASVKDKIDALLRLNPDYQKWTAGITDARTAKLHAFIHAATWADDIKTKEYNYTRDKVDSPTAGQNIGYSDKNQHAYWHYKDMNWTPDGTPLPPPDPIDLVTQLKLMIAALPASSGASDDVRSYDLVWILHLVGDAHQPLHGSGRYTRQIPDGDAGGNAEQVIPATGEIVALHAYWDSIFGGYVSPAGAVFDADARDGLASLSVNEVAAKIADPQKWIDESVELAKQYAYAAPVSLGRNPVLLTRDYETNARNIAHSQAALAAARLANLINNALR</sequence>
<dbReference type="RefSeq" id="WP_036022992.1">
    <property type="nucleotide sequence ID" value="NZ_FMAE01000023.1"/>
</dbReference>
<reference evidence="8 9" key="1">
    <citation type="submission" date="2016-08" db="EMBL/GenBank/DDBJ databases">
        <authorList>
            <person name="Seilhamer J.J."/>
        </authorList>
    </citation>
    <scope>NUCLEOTIDE SEQUENCE [LARGE SCALE GENOMIC DNA]</scope>
    <source>
        <strain evidence="8 9">CCBAU 10071</strain>
    </source>
</reference>
<dbReference type="PANTHER" id="PTHR33146">
    <property type="entry name" value="ENDONUCLEASE 4"/>
    <property type="match status" value="1"/>
</dbReference>
<dbReference type="EMBL" id="FMAE01000023">
    <property type="protein sequence ID" value="SCB51877.1"/>
    <property type="molecule type" value="Genomic_DNA"/>
</dbReference>
<name>A0A1C3XHW3_9BRAD</name>
<feature type="signal peptide" evidence="7">
    <location>
        <begin position="1"/>
        <end position="26"/>
    </location>
</feature>
<keyword evidence="2" id="KW-0479">Metal-binding</keyword>
<dbReference type="Pfam" id="PF02265">
    <property type="entry name" value="S1-P1_nuclease"/>
    <property type="match status" value="1"/>
</dbReference>
<protein>
    <submittedName>
        <fullName evidence="8">S1/P1 Nuclease</fullName>
    </submittedName>
</protein>
<dbReference type="GO" id="GO:0016788">
    <property type="term" value="F:hydrolase activity, acting on ester bonds"/>
    <property type="evidence" value="ECO:0007669"/>
    <property type="project" value="InterPro"/>
</dbReference>
<dbReference type="CDD" id="cd11010">
    <property type="entry name" value="S1-P1_nuclease"/>
    <property type="match status" value="1"/>
</dbReference>
<proteinExistence type="predicted"/>
<dbReference type="InterPro" id="IPR003154">
    <property type="entry name" value="S1/P1nuclease"/>
</dbReference>
<dbReference type="PANTHER" id="PTHR33146:SF10">
    <property type="entry name" value="STRAND-SPECIFIC NUCLEASE, PUTATIVE-RELATED"/>
    <property type="match status" value="1"/>
</dbReference>
<evidence type="ECO:0000256" key="3">
    <source>
        <dbReference type="ARBA" id="ARBA00022759"/>
    </source>
</evidence>
<evidence type="ECO:0000256" key="6">
    <source>
        <dbReference type="ARBA" id="ARBA00023180"/>
    </source>
</evidence>
<evidence type="ECO:0000256" key="2">
    <source>
        <dbReference type="ARBA" id="ARBA00022723"/>
    </source>
</evidence>
<keyword evidence="5" id="KW-1015">Disulfide bond</keyword>
<dbReference type="InterPro" id="IPR008947">
    <property type="entry name" value="PLipase_C/P1_nuclease_dom_sf"/>
</dbReference>
<dbReference type="GO" id="GO:0003676">
    <property type="term" value="F:nucleic acid binding"/>
    <property type="evidence" value="ECO:0007669"/>
    <property type="project" value="InterPro"/>
</dbReference>
<gene>
    <name evidence="8" type="ORF">GA0061099_10236</name>
</gene>
<organism evidence="8 9">
    <name type="scientific">Bradyrhizobium yuanmingense</name>
    <dbReference type="NCBI Taxonomy" id="108015"/>
    <lineage>
        <taxon>Bacteria</taxon>
        <taxon>Pseudomonadati</taxon>
        <taxon>Pseudomonadota</taxon>
        <taxon>Alphaproteobacteria</taxon>
        <taxon>Hyphomicrobiales</taxon>
        <taxon>Nitrobacteraceae</taxon>
        <taxon>Bradyrhizobium</taxon>
    </lineage>
</organism>